<evidence type="ECO:0008006" key="3">
    <source>
        <dbReference type="Google" id="ProtNLM"/>
    </source>
</evidence>
<name>A0ABQ2LF89_9PROT</name>
<gene>
    <name evidence="1" type="ORF">GCM10007972_23350</name>
</gene>
<organism evidence="1 2">
    <name type="scientific">Iodidimonas muriae</name>
    <dbReference type="NCBI Taxonomy" id="261467"/>
    <lineage>
        <taxon>Bacteria</taxon>
        <taxon>Pseudomonadati</taxon>
        <taxon>Pseudomonadota</taxon>
        <taxon>Alphaproteobacteria</taxon>
        <taxon>Iodidimonadales</taxon>
        <taxon>Iodidimonadaceae</taxon>
        <taxon>Iodidimonas</taxon>
    </lineage>
</organism>
<keyword evidence="2" id="KW-1185">Reference proteome</keyword>
<accession>A0ABQ2LF89</accession>
<evidence type="ECO:0000313" key="2">
    <source>
        <dbReference type="Proteomes" id="UP000602381"/>
    </source>
</evidence>
<sequence length="599" mass="66584">MAVFHQYLLWICVFLALGLSLSACGESGLPDYDENATYNGRTLSEVTPGLSDINPERRMLTLRDVAQFGVNALPAREKIRIMAQEDTDDRVKVGALATLHQMQDPQLPDLFSKLLSDPQYTAQSRTWQELVNRAPEVLGEEELEDFAAQVTKDNPEHAEMLFSLAVNTDAASAFGVALMDRDVSPSTTQKLMIVMPDMDLPDPRKIDWIKDHHMQMPNLRVALQTLQRMGGQEALDASLALLAEYPLASVADYRQTLRAFSGSMPPAQSIKIYGGLIEKTGQSEQDLQSLFGEMAGLVARLKQSSAVVRNSAQGEQAQADYRQAQDAYHDMLQNLMAHDLPLVRALAAGSLIDATVQDPLEPRRLMTPAFQLLKNEEQEVVIGTIVQRLKGVLPRIDYNAHPDLVEALAESIYARPSEDKWAYAVADGVVKAFDSAMRSRRLPQELAIPNVVDQSLAHTGHMANSRVFDWLATWMVARNFSETLGDEATTVSENIGKLALDSSISQAQMETFFSRASIERLPIPERIAFMDPIALSKDDKITGQWGTRFFQGALGSSIYNLRGHPEQDRYVAWVRKIAEKGHPTLQPIARQGLERFAPQ</sequence>
<comment type="caution">
    <text evidence="1">The sequence shown here is derived from an EMBL/GenBank/DDBJ whole genome shotgun (WGS) entry which is preliminary data.</text>
</comment>
<protein>
    <recommendedName>
        <fullName evidence="3">HEAT repeat domain-containing protein</fullName>
    </recommendedName>
</protein>
<dbReference type="Proteomes" id="UP000602381">
    <property type="component" value="Unassembled WGS sequence"/>
</dbReference>
<evidence type="ECO:0000313" key="1">
    <source>
        <dbReference type="EMBL" id="GGO15327.1"/>
    </source>
</evidence>
<reference evidence="2" key="1">
    <citation type="journal article" date="2019" name="Int. J. Syst. Evol. Microbiol.">
        <title>The Global Catalogue of Microorganisms (GCM) 10K type strain sequencing project: providing services to taxonomists for standard genome sequencing and annotation.</title>
        <authorList>
            <consortium name="The Broad Institute Genomics Platform"/>
            <consortium name="The Broad Institute Genome Sequencing Center for Infectious Disease"/>
            <person name="Wu L."/>
            <person name="Ma J."/>
        </authorList>
    </citation>
    <scope>NUCLEOTIDE SEQUENCE [LARGE SCALE GENOMIC DNA]</scope>
    <source>
        <strain evidence="2">JCM 17843</strain>
    </source>
</reference>
<proteinExistence type="predicted"/>
<dbReference type="RefSeq" id="WP_188873979.1">
    <property type="nucleotide sequence ID" value="NZ_BMOV01000009.1"/>
</dbReference>
<dbReference type="EMBL" id="BMOV01000009">
    <property type="protein sequence ID" value="GGO15327.1"/>
    <property type="molecule type" value="Genomic_DNA"/>
</dbReference>